<dbReference type="InterPro" id="IPR008978">
    <property type="entry name" value="HSP20-like_chaperone"/>
</dbReference>
<dbReference type="CDD" id="cd06464">
    <property type="entry name" value="ACD_sHsps-like"/>
    <property type="match status" value="1"/>
</dbReference>
<dbReference type="AlphaFoldDB" id="A0A0P9CD03"/>
<dbReference type="PROSITE" id="PS01031">
    <property type="entry name" value="SHSP"/>
    <property type="match status" value="1"/>
</dbReference>
<accession>A0A0P9CD03</accession>
<dbReference type="PANTHER" id="PTHR11527">
    <property type="entry name" value="HEAT-SHOCK PROTEIN 20 FAMILY MEMBER"/>
    <property type="match status" value="1"/>
</dbReference>
<comment type="similarity">
    <text evidence="1 2">Belongs to the small heat shock protein (HSP20) family.</text>
</comment>
<proteinExistence type="inferred from homology"/>
<dbReference type="InterPro" id="IPR031107">
    <property type="entry name" value="Small_HSP"/>
</dbReference>
<evidence type="ECO:0000256" key="1">
    <source>
        <dbReference type="PROSITE-ProRule" id="PRU00285"/>
    </source>
</evidence>
<organism evidence="4 5">
    <name type="scientific">Alicyclobacillus ferrooxydans</name>
    <dbReference type="NCBI Taxonomy" id="471514"/>
    <lineage>
        <taxon>Bacteria</taxon>
        <taxon>Bacillati</taxon>
        <taxon>Bacillota</taxon>
        <taxon>Bacilli</taxon>
        <taxon>Bacillales</taxon>
        <taxon>Alicyclobacillaceae</taxon>
        <taxon>Alicyclobacillus</taxon>
    </lineage>
</organism>
<dbReference type="Proteomes" id="UP000050482">
    <property type="component" value="Unassembled WGS sequence"/>
</dbReference>
<dbReference type="InterPro" id="IPR002068">
    <property type="entry name" value="A-crystallin/Hsp20_dom"/>
</dbReference>
<dbReference type="PATRIC" id="fig|471514.4.peg.742"/>
<dbReference type="STRING" id="471514.AN477_11815"/>
<evidence type="ECO:0000259" key="3">
    <source>
        <dbReference type="PROSITE" id="PS01031"/>
    </source>
</evidence>
<gene>
    <name evidence="4" type="ORF">AN477_11815</name>
</gene>
<comment type="caution">
    <text evidence="4">The sequence shown here is derived from an EMBL/GenBank/DDBJ whole genome shotgun (WGS) entry which is preliminary data.</text>
</comment>
<dbReference type="Gene3D" id="2.60.40.790">
    <property type="match status" value="1"/>
</dbReference>
<reference evidence="4 5" key="1">
    <citation type="submission" date="2015-09" db="EMBL/GenBank/DDBJ databases">
        <title>Draft genome sequence of Alicyclobacillus ferrooxydans DSM 22381.</title>
        <authorList>
            <person name="Hemp J."/>
        </authorList>
    </citation>
    <scope>NUCLEOTIDE SEQUENCE [LARGE SCALE GENOMIC DNA]</scope>
    <source>
        <strain evidence="4 5">TC-34</strain>
    </source>
</reference>
<dbReference type="SUPFAM" id="SSF49764">
    <property type="entry name" value="HSP20-like chaperones"/>
    <property type="match status" value="1"/>
</dbReference>
<dbReference type="OrthoDB" id="1806521at2"/>
<dbReference type="Pfam" id="PF00011">
    <property type="entry name" value="HSP20"/>
    <property type="match status" value="1"/>
</dbReference>
<dbReference type="RefSeq" id="WP_054969365.1">
    <property type="nucleotide sequence ID" value="NZ_LJCO01000048.1"/>
</dbReference>
<feature type="domain" description="SHSP" evidence="3">
    <location>
        <begin position="49"/>
        <end position="164"/>
    </location>
</feature>
<evidence type="ECO:0000313" key="5">
    <source>
        <dbReference type="Proteomes" id="UP000050482"/>
    </source>
</evidence>
<name>A0A0P9CD03_9BACL</name>
<evidence type="ECO:0000256" key="2">
    <source>
        <dbReference type="RuleBase" id="RU003616"/>
    </source>
</evidence>
<sequence>MGPKGRDVNNPFEILKNLGDMKDMKKILGDDFFKNIPFPQWQQMSMTDSDETSIYPRIDLFERGQELIAAIEIPGVESPSDIALSVGPHSLYVKGSVPALPVREESIHLTERHHGSFEREIDLPMRVDESSVKASYANGILTVRVTKYVSPQGEVEQFIPISFE</sequence>
<keyword evidence="5" id="KW-1185">Reference proteome</keyword>
<evidence type="ECO:0000313" key="4">
    <source>
        <dbReference type="EMBL" id="KPV43499.1"/>
    </source>
</evidence>
<protein>
    <recommendedName>
        <fullName evidence="3">SHSP domain-containing protein</fullName>
    </recommendedName>
</protein>
<dbReference type="EMBL" id="LJCO01000048">
    <property type="protein sequence ID" value="KPV43499.1"/>
    <property type="molecule type" value="Genomic_DNA"/>
</dbReference>